<evidence type="ECO:0000256" key="4">
    <source>
        <dbReference type="PIRSR" id="PIRSR001365-1"/>
    </source>
</evidence>
<evidence type="ECO:0000256" key="2">
    <source>
        <dbReference type="ARBA" id="ARBA00023239"/>
    </source>
</evidence>
<dbReference type="AlphaFoldDB" id="A0A317CLK2"/>
<dbReference type="Gene3D" id="3.20.20.70">
    <property type="entry name" value="Aldolase class I"/>
    <property type="match status" value="1"/>
</dbReference>
<dbReference type="SUPFAM" id="SSF51569">
    <property type="entry name" value="Aldolase"/>
    <property type="match status" value="1"/>
</dbReference>
<sequence length="277" mass="29586">MSNSRMPDGIIPPVLTPLTPEQKVDIPALKALIHKLIDGGVSALFMGGTAGLGSILTAADYEQVIATTLAEVPEGYPVLCGVLEPSTARAVERIGLLDSLGAKFFVTVTPYYVRATESDALLRHFDAQRQATDMEMVLYNMPGCTGVSIPAELVLDMVKRGWTSSCKDSSGDKDYIQSLCQDHQETGLKVYQGMCPDFAWLNEIGASGAVPVPSNAYPELFTSGWNHRADATAIPAIQTEVNSRWNELVIGTDYTSGSIKNLANQGIGTGTLAAPFS</sequence>
<evidence type="ECO:0000256" key="3">
    <source>
        <dbReference type="PIRNR" id="PIRNR001365"/>
    </source>
</evidence>
<dbReference type="InterPro" id="IPR013785">
    <property type="entry name" value="Aldolase_TIM"/>
</dbReference>
<comment type="caution">
    <text evidence="6">The sequence shown here is derived from an EMBL/GenBank/DDBJ whole genome shotgun (WGS) entry which is preliminary data.</text>
</comment>
<evidence type="ECO:0000313" key="7">
    <source>
        <dbReference type="Proteomes" id="UP000245539"/>
    </source>
</evidence>
<dbReference type="Proteomes" id="UP000245539">
    <property type="component" value="Unassembled WGS sequence"/>
</dbReference>
<feature type="active site" description="Proton donor/acceptor" evidence="4">
    <location>
        <position position="139"/>
    </location>
</feature>
<dbReference type="InterPro" id="IPR002220">
    <property type="entry name" value="DapA-like"/>
</dbReference>
<comment type="similarity">
    <text evidence="1 3">Belongs to the DapA family.</text>
</comment>
<organism evidence="6 7">
    <name type="scientific">Leucothrix pacifica</name>
    <dbReference type="NCBI Taxonomy" id="1247513"/>
    <lineage>
        <taxon>Bacteria</taxon>
        <taxon>Pseudomonadati</taxon>
        <taxon>Pseudomonadota</taxon>
        <taxon>Gammaproteobacteria</taxon>
        <taxon>Thiotrichales</taxon>
        <taxon>Thiotrichaceae</taxon>
        <taxon>Leucothrix</taxon>
    </lineage>
</organism>
<dbReference type="PANTHER" id="PTHR12128:SF66">
    <property type="entry name" value="4-HYDROXY-2-OXOGLUTARATE ALDOLASE, MITOCHONDRIAL"/>
    <property type="match status" value="1"/>
</dbReference>
<protein>
    <recommendedName>
        <fullName evidence="8">Dihydrodipicolinate synthase family protein</fullName>
    </recommendedName>
</protein>
<name>A0A317CLK2_9GAMM</name>
<dbReference type="EMBL" id="QGKM01000011">
    <property type="protein sequence ID" value="PWQ99396.1"/>
    <property type="molecule type" value="Genomic_DNA"/>
</dbReference>
<feature type="active site" description="Schiff-base intermediate with substrate" evidence="4">
    <location>
        <position position="167"/>
    </location>
</feature>
<evidence type="ECO:0000256" key="5">
    <source>
        <dbReference type="PIRSR" id="PIRSR001365-2"/>
    </source>
</evidence>
<dbReference type="GO" id="GO:0008840">
    <property type="term" value="F:4-hydroxy-tetrahydrodipicolinate synthase activity"/>
    <property type="evidence" value="ECO:0007669"/>
    <property type="project" value="TreeGrafter"/>
</dbReference>
<dbReference type="PANTHER" id="PTHR12128">
    <property type="entry name" value="DIHYDRODIPICOLINATE SYNTHASE"/>
    <property type="match status" value="1"/>
</dbReference>
<accession>A0A317CLK2</accession>
<gene>
    <name evidence="6" type="ORF">DKW60_05785</name>
</gene>
<dbReference type="PIRSF" id="PIRSF001365">
    <property type="entry name" value="DHDPS"/>
    <property type="match status" value="1"/>
</dbReference>
<dbReference type="CDD" id="cd00408">
    <property type="entry name" value="DHDPS-like"/>
    <property type="match status" value="1"/>
</dbReference>
<evidence type="ECO:0008006" key="8">
    <source>
        <dbReference type="Google" id="ProtNLM"/>
    </source>
</evidence>
<evidence type="ECO:0000256" key="1">
    <source>
        <dbReference type="ARBA" id="ARBA00007592"/>
    </source>
</evidence>
<dbReference type="RefSeq" id="WP_109836728.1">
    <property type="nucleotide sequence ID" value="NZ_QGKM01000011.1"/>
</dbReference>
<dbReference type="PRINTS" id="PR00146">
    <property type="entry name" value="DHPICSNTHASE"/>
</dbReference>
<dbReference type="OrthoDB" id="199953at2"/>
<dbReference type="Pfam" id="PF00701">
    <property type="entry name" value="DHDPS"/>
    <property type="match status" value="1"/>
</dbReference>
<reference evidence="6 7" key="1">
    <citation type="submission" date="2018-05" db="EMBL/GenBank/DDBJ databases">
        <title>Leucothrix arctica sp. nov., isolated from Arctic seawater.</title>
        <authorList>
            <person name="Choi A."/>
            <person name="Baek K."/>
        </authorList>
    </citation>
    <scope>NUCLEOTIDE SEQUENCE [LARGE SCALE GENOMIC DNA]</scope>
    <source>
        <strain evidence="6 7">JCM 18388</strain>
    </source>
</reference>
<proteinExistence type="inferred from homology"/>
<dbReference type="SMART" id="SM01130">
    <property type="entry name" value="DHDPS"/>
    <property type="match status" value="1"/>
</dbReference>
<evidence type="ECO:0000313" key="6">
    <source>
        <dbReference type="EMBL" id="PWQ99396.1"/>
    </source>
</evidence>
<keyword evidence="7" id="KW-1185">Reference proteome</keyword>
<feature type="binding site" evidence="5">
    <location>
        <position position="210"/>
    </location>
    <ligand>
        <name>pyruvate</name>
        <dbReference type="ChEBI" id="CHEBI:15361"/>
    </ligand>
</feature>
<keyword evidence="2 3" id="KW-0456">Lyase</keyword>